<dbReference type="OrthoDB" id="9985637at2759"/>
<name>A0A1R0GWJ8_9FUNG</name>
<keyword evidence="5" id="KW-1185">Reference proteome</keyword>
<evidence type="ECO:0000259" key="3">
    <source>
        <dbReference type="Pfam" id="PF03259"/>
    </source>
</evidence>
<evidence type="ECO:0000256" key="1">
    <source>
        <dbReference type="ARBA" id="ARBA00007191"/>
    </source>
</evidence>
<keyword evidence="2" id="KW-0472">Membrane</keyword>
<organism evidence="4 5">
    <name type="scientific">Smittium mucronatum</name>
    <dbReference type="NCBI Taxonomy" id="133383"/>
    <lineage>
        <taxon>Eukaryota</taxon>
        <taxon>Fungi</taxon>
        <taxon>Fungi incertae sedis</taxon>
        <taxon>Zoopagomycota</taxon>
        <taxon>Kickxellomycotina</taxon>
        <taxon>Harpellomycetes</taxon>
        <taxon>Harpellales</taxon>
        <taxon>Legeriomycetaceae</taxon>
        <taxon>Smittium</taxon>
    </lineage>
</organism>
<dbReference type="EMBL" id="LSSL01002623">
    <property type="protein sequence ID" value="OLY81263.1"/>
    <property type="molecule type" value="Genomic_DNA"/>
</dbReference>
<evidence type="ECO:0000256" key="2">
    <source>
        <dbReference type="SAM" id="Phobius"/>
    </source>
</evidence>
<evidence type="ECO:0000313" key="4">
    <source>
        <dbReference type="EMBL" id="OLY81263.1"/>
    </source>
</evidence>
<dbReference type="Proteomes" id="UP000187455">
    <property type="component" value="Unassembled WGS sequence"/>
</dbReference>
<feature type="transmembrane region" description="Helical" evidence="2">
    <location>
        <begin position="17"/>
        <end position="35"/>
    </location>
</feature>
<dbReference type="AlphaFoldDB" id="A0A1R0GWJ8"/>
<dbReference type="InterPro" id="IPR004942">
    <property type="entry name" value="Roadblock/LAMTOR2_dom"/>
</dbReference>
<comment type="similarity">
    <text evidence="1">Belongs to the GAMAD family.</text>
</comment>
<accession>A0A1R0GWJ8</accession>
<feature type="domain" description="Roadblock/LAMTOR2" evidence="3">
    <location>
        <begin position="9"/>
        <end position="90"/>
    </location>
</feature>
<evidence type="ECO:0000313" key="5">
    <source>
        <dbReference type="Proteomes" id="UP000187455"/>
    </source>
</evidence>
<proteinExistence type="inferred from homology"/>
<dbReference type="STRING" id="133383.A0A1R0GWJ8"/>
<dbReference type="Gene3D" id="3.30.450.30">
    <property type="entry name" value="Dynein light chain 2a, cytoplasmic"/>
    <property type="match status" value="1"/>
</dbReference>
<sequence length="103" mass="11430">MEISVQKEFDSLMSRPGVLGALILSATGAVILSSFDSEKTIERATAVYDLISSSDKVKDLSKTKPDVIKFIRVKTELYELLICPSNDYIFATFANNTKDSKNF</sequence>
<protein>
    <submittedName>
        <fullName evidence="4">Dynein light chain roadblock-type 2</fullName>
    </submittedName>
</protein>
<dbReference type="Pfam" id="PF03259">
    <property type="entry name" value="Robl_LC7"/>
    <property type="match status" value="1"/>
</dbReference>
<dbReference type="SUPFAM" id="SSF103196">
    <property type="entry name" value="Roadblock/LC7 domain"/>
    <property type="match status" value="1"/>
</dbReference>
<keyword evidence="2" id="KW-1133">Transmembrane helix</keyword>
<keyword evidence="2" id="KW-0812">Transmembrane</keyword>
<dbReference type="PANTHER" id="PTHR10779">
    <property type="entry name" value="DYNEIN LIGHT CHAIN ROADBLOCK"/>
    <property type="match status" value="1"/>
</dbReference>
<reference evidence="4 5" key="1">
    <citation type="journal article" date="2016" name="Mol. Biol. Evol.">
        <title>Genome-Wide Survey of Gut Fungi (Harpellales) Reveals the First Horizontally Transferred Ubiquitin Gene from a Mosquito Host.</title>
        <authorList>
            <person name="Wang Y."/>
            <person name="White M.M."/>
            <person name="Kvist S."/>
            <person name="Moncalvo J.M."/>
        </authorList>
    </citation>
    <scope>NUCLEOTIDE SEQUENCE [LARGE SCALE GENOMIC DNA]</scope>
    <source>
        <strain evidence="4 5">ALG-7-W6</strain>
    </source>
</reference>
<gene>
    <name evidence="4" type="ORF">AYI68_g4636</name>
</gene>
<comment type="caution">
    <text evidence="4">The sequence shown here is derived from an EMBL/GenBank/DDBJ whole genome shotgun (WGS) entry which is preliminary data.</text>
</comment>